<organism evidence="2 3">
    <name type="scientific">Elysia marginata</name>
    <dbReference type="NCBI Taxonomy" id="1093978"/>
    <lineage>
        <taxon>Eukaryota</taxon>
        <taxon>Metazoa</taxon>
        <taxon>Spiralia</taxon>
        <taxon>Lophotrochozoa</taxon>
        <taxon>Mollusca</taxon>
        <taxon>Gastropoda</taxon>
        <taxon>Heterobranchia</taxon>
        <taxon>Euthyneura</taxon>
        <taxon>Panpulmonata</taxon>
        <taxon>Sacoglossa</taxon>
        <taxon>Placobranchoidea</taxon>
        <taxon>Plakobranchidae</taxon>
        <taxon>Elysia</taxon>
    </lineage>
</organism>
<evidence type="ECO:0000256" key="1">
    <source>
        <dbReference type="SAM" id="MobiDB-lite"/>
    </source>
</evidence>
<dbReference type="EMBL" id="BMAT01002979">
    <property type="protein sequence ID" value="GFS17959.1"/>
    <property type="molecule type" value="Genomic_DNA"/>
</dbReference>
<proteinExistence type="predicted"/>
<evidence type="ECO:0000313" key="3">
    <source>
        <dbReference type="Proteomes" id="UP000762676"/>
    </source>
</evidence>
<dbReference type="AlphaFoldDB" id="A0AAV4J5H4"/>
<accession>A0AAV4J5H4</accession>
<name>A0AAV4J5H4_9GAST</name>
<gene>
    <name evidence="2" type="ORF">ElyMa_001509200</name>
</gene>
<dbReference type="Proteomes" id="UP000762676">
    <property type="component" value="Unassembled WGS sequence"/>
</dbReference>
<keyword evidence="3" id="KW-1185">Reference proteome</keyword>
<protein>
    <submittedName>
        <fullName evidence="2">Uncharacterized protein</fullName>
    </submittedName>
</protein>
<sequence length="207" mass="23879">MSSLRRIFKRSKSRADNNFNARRQMVRAPPPGQVTDTDDPHHEVWKPQFSCGDQTDESRIPFYNSGFAACPRCGEKNIWRFEEKAGIRPNGDTYGTEVFMCQTKGCGWSTSFMYDDGAQPTSHFEARHWPRSVLKFPVTFMMMWADRHDLNKLKHLIFTKNLTGDRFLELERSNCLASELDLRTKDVAKVQKALNDPRGALLISKSR</sequence>
<reference evidence="2 3" key="1">
    <citation type="journal article" date="2021" name="Elife">
        <title>Chloroplast acquisition without the gene transfer in kleptoplastic sea slugs, Plakobranchus ocellatus.</title>
        <authorList>
            <person name="Maeda T."/>
            <person name="Takahashi S."/>
            <person name="Yoshida T."/>
            <person name="Shimamura S."/>
            <person name="Takaki Y."/>
            <person name="Nagai Y."/>
            <person name="Toyoda A."/>
            <person name="Suzuki Y."/>
            <person name="Arimoto A."/>
            <person name="Ishii H."/>
            <person name="Satoh N."/>
            <person name="Nishiyama T."/>
            <person name="Hasebe M."/>
            <person name="Maruyama T."/>
            <person name="Minagawa J."/>
            <person name="Obokata J."/>
            <person name="Shigenobu S."/>
        </authorList>
    </citation>
    <scope>NUCLEOTIDE SEQUENCE [LARGE SCALE GENOMIC DNA]</scope>
</reference>
<feature type="region of interest" description="Disordered" evidence="1">
    <location>
        <begin position="18"/>
        <end position="45"/>
    </location>
</feature>
<comment type="caution">
    <text evidence="2">The sequence shown here is derived from an EMBL/GenBank/DDBJ whole genome shotgun (WGS) entry which is preliminary data.</text>
</comment>
<evidence type="ECO:0000313" key="2">
    <source>
        <dbReference type="EMBL" id="GFS17959.1"/>
    </source>
</evidence>